<accession>A0A328NC47</accession>
<reference evidence="1 2" key="1">
    <citation type="submission" date="2018-03" db="EMBL/GenBank/DDBJ databases">
        <title>Defining the species Micromonospora saelicesensis and Micromonospora noduli under the framework of genomics.</title>
        <authorList>
            <person name="Riesco R."/>
            <person name="Trujillo M.E."/>
        </authorList>
    </citation>
    <scope>NUCLEOTIDE SEQUENCE [LARGE SCALE GENOMIC DNA]</scope>
    <source>
        <strain evidence="1 2">PSN13</strain>
    </source>
</reference>
<proteinExistence type="predicted"/>
<dbReference type="AlphaFoldDB" id="A0A328NC47"/>
<protein>
    <submittedName>
        <fullName evidence="1">Uncharacterized protein</fullName>
    </submittedName>
</protein>
<dbReference type="Proteomes" id="UP000249419">
    <property type="component" value="Unassembled WGS sequence"/>
</dbReference>
<comment type="caution">
    <text evidence="1">The sequence shown here is derived from an EMBL/GenBank/DDBJ whole genome shotgun (WGS) entry which is preliminary data.</text>
</comment>
<organism evidence="1 2">
    <name type="scientific">Micromonospora saelicesensis</name>
    <dbReference type="NCBI Taxonomy" id="285676"/>
    <lineage>
        <taxon>Bacteria</taxon>
        <taxon>Bacillati</taxon>
        <taxon>Actinomycetota</taxon>
        <taxon>Actinomycetes</taxon>
        <taxon>Micromonosporales</taxon>
        <taxon>Micromonosporaceae</taxon>
        <taxon>Micromonospora</taxon>
    </lineage>
</organism>
<evidence type="ECO:0000313" key="2">
    <source>
        <dbReference type="Proteomes" id="UP000249419"/>
    </source>
</evidence>
<name>A0A328NC47_9ACTN</name>
<dbReference type="RefSeq" id="WP_112678878.1">
    <property type="nucleotide sequence ID" value="NZ_PYAG01000041.1"/>
</dbReference>
<evidence type="ECO:0000313" key="1">
    <source>
        <dbReference type="EMBL" id="RAO26496.1"/>
    </source>
</evidence>
<gene>
    <name evidence="1" type="ORF">PSN13_06524</name>
</gene>
<sequence length="136" mass="15238">MTQTAATQPTTNPEPNNLTDALTELRQLRADLDRAAKPTRDLLAELADTRRTLIGVTQKRDRLDQIWRRMVTEAADVERALIRAGYERPTSRAAELITQLTDERNKLVETVGRMISLPPHLVAEAYGVTYTGSVKP</sequence>
<dbReference type="EMBL" id="PYAG01000041">
    <property type="protein sequence ID" value="RAO26496.1"/>
    <property type="molecule type" value="Genomic_DNA"/>
</dbReference>